<reference evidence="1" key="1">
    <citation type="submission" date="2023-01" db="EMBL/GenBank/DDBJ databases">
        <title>Colletotrichum chrysophilum M932 genome sequence.</title>
        <authorList>
            <person name="Baroncelli R."/>
        </authorList>
    </citation>
    <scope>NUCLEOTIDE SEQUENCE</scope>
    <source>
        <strain evidence="1">M932</strain>
    </source>
</reference>
<protein>
    <submittedName>
        <fullName evidence="1">Uncharacterized protein</fullName>
    </submittedName>
</protein>
<evidence type="ECO:0000313" key="2">
    <source>
        <dbReference type="Proteomes" id="UP001243330"/>
    </source>
</evidence>
<name>A0AAD9A187_9PEZI</name>
<organism evidence="1 2">
    <name type="scientific">Colletotrichum chrysophilum</name>
    <dbReference type="NCBI Taxonomy" id="1836956"/>
    <lineage>
        <taxon>Eukaryota</taxon>
        <taxon>Fungi</taxon>
        <taxon>Dikarya</taxon>
        <taxon>Ascomycota</taxon>
        <taxon>Pezizomycotina</taxon>
        <taxon>Sordariomycetes</taxon>
        <taxon>Hypocreomycetidae</taxon>
        <taxon>Glomerellales</taxon>
        <taxon>Glomerellaceae</taxon>
        <taxon>Colletotrichum</taxon>
        <taxon>Colletotrichum gloeosporioides species complex</taxon>
    </lineage>
</organism>
<keyword evidence="2" id="KW-1185">Reference proteome</keyword>
<dbReference type="EMBL" id="JAQOWY010000690">
    <property type="protein sequence ID" value="KAK1839315.1"/>
    <property type="molecule type" value="Genomic_DNA"/>
</dbReference>
<accession>A0AAD9A187</accession>
<comment type="caution">
    <text evidence="1">The sequence shown here is derived from an EMBL/GenBank/DDBJ whole genome shotgun (WGS) entry which is preliminary data.</text>
</comment>
<sequence length="38" mass="4389">MGTWLVVFVCLKWKAKKQAQAEKDQRVGTLGEENVKRL</sequence>
<proteinExistence type="predicted"/>
<evidence type="ECO:0000313" key="1">
    <source>
        <dbReference type="EMBL" id="KAK1839315.1"/>
    </source>
</evidence>
<dbReference type="Proteomes" id="UP001243330">
    <property type="component" value="Unassembled WGS sequence"/>
</dbReference>
<gene>
    <name evidence="1" type="ORF">CCHR01_18068</name>
</gene>
<dbReference type="AlphaFoldDB" id="A0AAD9A187"/>